<dbReference type="InterPro" id="IPR032675">
    <property type="entry name" value="LRR_dom_sf"/>
</dbReference>
<proteinExistence type="predicted"/>
<keyword evidence="2" id="KW-0547">Nucleotide-binding</keyword>
<dbReference type="PANTHER" id="PTHR43671">
    <property type="entry name" value="SERINE/THREONINE-PROTEIN KINASE NEK"/>
    <property type="match status" value="1"/>
</dbReference>
<dbReference type="Pfam" id="PF00069">
    <property type="entry name" value="Pkinase"/>
    <property type="match status" value="1"/>
</dbReference>
<dbReference type="PROSITE" id="PS50011">
    <property type="entry name" value="PROTEIN_KINASE_DOM"/>
    <property type="match status" value="1"/>
</dbReference>
<name>A0A0L0DQD6_THETB</name>
<dbReference type="InterPro" id="IPR006553">
    <property type="entry name" value="Leu-rich_rpt_Cys-con_subtyp"/>
</dbReference>
<dbReference type="PROSITE" id="PS00108">
    <property type="entry name" value="PROTEIN_KINASE_ST"/>
    <property type="match status" value="1"/>
</dbReference>
<evidence type="ECO:0000256" key="2">
    <source>
        <dbReference type="ARBA" id="ARBA00022741"/>
    </source>
</evidence>
<gene>
    <name evidence="7" type="ORF">AMSG_10361</name>
</gene>
<keyword evidence="5" id="KW-0175">Coiled coil</keyword>
<dbReference type="RefSeq" id="XP_013753535.1">
    <property type="nucleotide sequence ID" value="XM_013898081.1"/>
</dbReference>
<dbReference type="Proteomes" id="UP000054408">
    <property type="component" value="Unassembled WGS sequence"/>
</dbReference>
<evidence type="ECO:0000256" key="5">
    <source>
        <dbReference type="SAM" id="Coils"/>
    </source>
</evidence>
<keyword evidence="7" id="KW-0723">Serine/threonine-protein kinase</keyword>
<evidence type="ECO:0000313" key="7">
    <source>
        <dbReference type="EMBL" id="KNC54517.1"/>
    </source>
</evidence>
<dbReference type="InterPro" id="IPR008271">
    <property type="entry name" value="Ser/Thr_kinase_AS"/>
</dbReference>
<evidence type="ECO:0000256" key="4">
    <source>
        <dbReference type="ARBA" id="ARBA00022840"/>
    </source>
</evidence>
<dbReference type="Gene3D" id="3.80.10.10">
    <property type="entry name" value="Ribonuclease Inhibitor"/>
    <property type="match status" value="1"/>
</dbReference>
<dbReference type="SUPFAM" id="SSF52047">
    <property type="entry name" value="RNI-like"/>
    <property type="match status" value="1"/>
</dbReference>
<protein>
    <submittedName>
        <fullName evidence="7">Serine/threonine protein kinase</fullName>
    </submittedName>
</protein>
<dbReference type="GO" id="GO:0005524">
    <property type="term" value="F:ATP binding"/>
    <property type="evidence" value="ECO:0007669"/>
    <property type="project" value="UniProtKB-KW"/>
</dbReference>
<dbReference type="CDD" id="cd14014">
    <property type="entry name" value="STKc_PknB_like"/>
    <property type="match status" value="1"/>
</dbReference>
<dbReference type="OrthoDB" id="541276at2759"/>
<dbReference type="SMART" id="SM00220">
    <property type="entry name" value="S_TKc"/>
    <property type="match status" value="1"/>
</dbReference>
<reference evidence="7 8" key="1">
    <citation type="submission" date="2010-05" db="EMBL/GenBank/DDBJ databases">
        <title>The Genome Sequence of Thecamonas trahens ATCC 50062.</title>
        <authorList>
            <consortium name="The Broad Institute Genome Sequencing Platform"/>
            <person name="Russ C."/>
            <person name="Cuomo C."/>
            <person name="Shea T."/>
            <person name="Young S.K."/>
            <person name="Zeng Q."/>
            <person name="Koehrsen M."/>
            <person name="Haas B."/>
            <person name="Borodovsky M."/>
            <person name="Guigo R."/>
            <person name="Alvarado L."/>
            <person name="Berlin A."/>
            <person name="Bochicchio J."/>
            <person name="Borenstein D."/>
            <person name="Chapman S."/>
            <person name="Chen Z."/>
            <person name="Freedman E."/>
            <person name="Gellesch M."/>
            <person name="Goldberg J."/>
            <person name="Griggs A."/>
            <person name="Gujja S."/>
            <person name="Heilman E."/>
            <person name="Heiman D."/>
            <person name="Hepburn T."/>
            <person name="Howarth C."/>
            <person name="Jen D."/>
            <person name="Larson L."/>
            <person name="Mehta T."/>
            <person name="Park D."/>
            <person name="Pearson M."/>
            <person name="Roberts A."/>
            <person name="Saif S."/>
            <person name="Shenoy N."/>
            <person name="Sisk P."/>
            <person name="Stolte C."/>
            <person name="Sykes S."/>
            <person name="Thomson T."/>
            <person name="Walk T."/>
            <person name="White J."/>
            <person name="Yandava C."/>
            <person name="Burger G."/>
            <person name="Gray M.W."/>
            <person name="Holland P.W.H."/>
            <person name="King N."/>
            <person name="Lang F.B.F."/>
            <person name="Roger A.J."/>
            <person name="Ruiz-Trillo I."/>
            <person name="Lander E."/>
            <person name="Nusbaum C."/>
        </authorList>
    </citation>
    <scope>NUCLEOTIDE SEQUENCE [LARGE SCALE GENOMIC DNA]</scope>
    <source>
        <strain evidence="7 8">ATCC 50062</strain>
    </source>
</reference>
<dbReference type="SMART" id="SM00367">
    <property type="entry name" value="LRR_CC"/>
    <property type="match status" value="2"/>
</dbReference>
<dbReference type="GeneID" id="25568600"/>
<dbReference type="SUPFAM" id="SSF56112">
    <property type="entry name" value="Protein kinase-like (PK-like)"/>
    <property type="match status" value="1"/>
</dbReference>
<keyword evidence="1" id="KW-0808">Transferase</keyword>
<dbReference type="InterPro" id="IPR050660">
    <property type="entry name" value="NEK_Ser/Thr_kinase"/>
</dbReference>
<evidence type="ECO:0000313" key="8">
    <source>
        <dbReference type="Proteomes" id="UP000054408"/>
    </source>
</evidence>
<evidence type="ECO:0000256" key="1">
    <source>
        <dbReference type="ARBA" id="ARBA00022679"/>
    </source>
</evidence>
<keyword evidence="3 7" id="KW-0418">Kinase</keyword>
<dbReference type="InterPro" id="IPR000719">
    <property type="entry name" value="Prot_kinase_dom"/>
</dbReference>
<dbReference type="InterPro" id="IPR011009">
    <property type="entry name" value="Kinase-like_dom_sf"/>
</dbReference>
<feature type="domain" description="Protein kinase" evidence="6">
    <location>
        <begin position="643"/>
        <end position="917"/>
    </location>
</feature>
<keyword evidence="4" id="KW-0067">ATP-binding</keyword>
<dbReference type="EMBL" id="GL349491">
    <property type="protein sequence ID" value="KNC54517.1"/>
    <property type="molecule type" value="Genomic_DNA"/>
</dbReference>
<keyword evidence="8" id="KW-1185">Reference proteome</keyword>
<feature type="coiled-coil region" evidence="5">
    <location>
        <begin position="564"/>
        <end position="591"/>
    </location>
</feature>
<dbReference type="GO" id="GO:0004674">
    <property type="term" value="F:protein serine/threonine kinase activity"/>
    <property type="evidence" value="ECO:0007669"/>
    <property type="project" value="UniProtKB-KW"/>
</dbReference>
<dbReference type="Gene3D" id="1.10.510.10">
    <property type="entry name" value="Transferase(Phosphotransferase) domain 1"/>
    <property type="match status" value="1"/>
</dbReference>
<dbReference type="PANTHER" id="PTHR43671:SF103">
    <property type="entry name" value="KINASE, PUTATIVE-RELATED"/>
    <property type="match status" value="1"/>
</dbReference>
<organism evidence="7 8">
    <name type="scientific">Thecamonas trahens ATCC 50062</name>
    <dbReference type="NCBI Taxonomy" id="461836"/>
    <lineage>
        <taxon>Eukaryota</taxon>
        <taxon>Apusozoa</taxon>
        <taxon>Apusomonadida</taxon>
        <taxon>Apusomonadidae</taxon>
        <taxon>Thecamonas</taxon>
    </lineage>
</organism>
<sequence>MYHLKTTTRPSGVASALATSPAGLALHPPDHTPPSLSLQLVPPSDLVLVFGENAEHAAALKTLSLNGYTALRSDDDFDALLATTPSLTTLSLVGCSGLSDSALAIIAMRLPNTLTSLDLSHTTIPTPAGLRELCAAVDGLAELKMGFSSADDEVLKILGQEAASLTAIAVPHCSNISDEGVLSVTTPDAACALAALDISSCILVSPPVLEHVAAVEAAAANGAERPAFAPVPAADELAAAASAGSSAIAELVGVRSTLDELHTRWADLAESTVLPEPIQVTTALAGTMDAYLDAAETKAAASERAAAEAAKAAAAARAFTDARSVVVAKMEGVCDGGQDALKTALEELEEADALAARDNALEAAAAASAAAEEAAEDRTATLSCAARAALALVEGAEEYHSEQVREASLPSRDEWVAVLRAEEAHADHVTSVLAPATSDAVAALSAAVAAFDKAAAAVETAVDLRRAANEAAVSLAMRLTPQAAAELNVEYAAAAAELQRAHFDTQHIQALLALRHELEGALQTLPELKETMYVLDTELDQNGLAIRGVKRKARRRGRDSPAELAKLEARKAELEAQLAAVQDQAVDVSSLFESTAAMEYFPDVEARAHLPSYLARMASSMAGPSAPELSAGATADDYAPVAGGTLKKTGVQGDMHVYRAIHGPTGTEVVVKTMRTGVAKAANHELLKQMRREAATTSRLDHPSVVKVTRVFEGPDSVSIEMPYYPGGNLRTWVADKNVSIAAGGDRLLLAVWRQLSSALAHAHAAGVVHRDVKPDNVFVADPAVPQVVLGDFGIAKAVESTQTLGATLMTTVGGFGFGTAYYAPPESREAEWSKLEHPYAVDVYSLGVILLEHLTGAHVAQLPLGDPEQISAALDAAVGSHPVLSLLAPVVASMVAVDPATRPTMEMVSAVIESLVPKLDALAASRARTTSRVHALHAQRTARHQVRSGDSSLAPKVWDVVDGSDAAAVLQYVGAADEETLKARVTAIGFDTLDEAVASVCEAIKADPAAFGCVAGANGTLLVDDVDTARALGLLIGKCVVEGVHVPLEFAGVVYTMLAGGPDTAAVEPRLPSRDPTHHLDALRWASWASAWTGETPGAASETYEMLIGVRREALFALHEAMWRVLAMGELAVHAALLTPDDLQLAVLAPTAIDRDGLLAAVSWLEGDAADHDAAVRAKERWTTLVLSLEEVAVQLLVSAVWGVAGFGGCGFEQVTGVFGGAVAGCERGLLTLPHLVDDDAMFGSLVLGALGLMAPATERCVVCGDGFRADEGMACRVATGSAAHFLCRKCFGDRVKASLTPDAIGEFKAAGCMIKCPMAECPAEVFSLNDVSRWAPESFVAFVDLRQEVFQAKLQQEMEARARAELEEALKADAFDRDVHAATLHIQNNILTLRCPRCDAAFATTRDAQRSAATAATPASQCRLNPNGQSYYVTEAQFKAVHRGRQQQAVTAYLGGLDGAVAAKVREMRAQDFADLGIVV</sequence>
<dbReference type="STRING" id="461836.A0A0L0DQD6"/>
<evidence type="ECO:0000256" key="3">
    <source>
        <dbReference type="ARBA" id="ARBA00022777"/>
    </source>
</evidence>
<evidence type="ECO:0000259" key="6">
    <source>
        <dbReference type="PROSITE" id="PS50011"/>
    </source>
</evidence>
<dbReference type="eggNOG" id="KOG0581">
    <property type="taxonomic scope" value="Eukaryota"/>
</dbReference>
<accession>A0A0L0DQD6</accession>